<feature type="region of interest" description="Disordered" evidence="1">
    <location>
        <begin position="1"/>
        <end position="37"/>
    </location>
</feature>
<keyword evidence="2" id="KW-1185">Reference proteome</keyword>
<protein>
    <submittedName>
        <fullName evidence="3">LITAF domain-containing protein</fullName>
    </submittedName>
</protein>
<sequence>MAPIHQPMHTSFPSFPSFPSPAPAESEGPIGVPGRPVAPVVPQLVQPSFPIQPSVPEYAPQAAGQPCSGCVININCGGRECAPTRPQPTIWTLPPITHVPLFTMGTPSPPSSTPGGCHVCTCFVPQTCQCCQCKPC</sequence>
<evidence type="ECO:0000313" key="3">
    <source>
        <dbReference type="WBParaSite" id="EEL_0000214901-mRNA-1"/>
    </source>
</evidence>
<organism evidence="2 3">
    <name type="scientific">Elaeophora elaphi</name>
    <dbReference type="NCBI Taxonomy" id="1147741"/>
    <lineage>
        <taxon>Eukaryota</taxon>
        <taxon>Metazoa</taxon>
        <taxon>Ecdysozoa</taxon>
        <taxon>Nematoda</taxon>
        <taxon>Chromadorea</taxon>
        <taxon>Rhabditida</taxon>
        <taxon>Spirurina</taxon>
        <taxon>Spiruromorpha</taxon>
        <taxon>Filarioidea</taxon>
        <taxon>Onchocercidae</taxon>
        <taxon>Elaeophora</taxon>
    </lineage>
</organism>
<name>A0A0R3RKZ0_9BILA</name>
<feature type="compositionally biased region" description="Low complexity" evidence="1">
    <location>
        <begin position="23"/>
        <end position="37"/>
    </location>
</feature>
<evidence type="ECO:0000313" key="2">
    <source>
        <dbReference type="Proteomes" id="UP000050640"/>
    </source>
</evidence>
<dbReference type="Proteomes" id="UP000050640">
    <property type="component" value="Unplaced"/>
</dbReference>
<dbReference type="AlphaFoldDB" id="A0A0R3RKZ0"/>
<dbReference type="WBParaSite" id="EEL_0000214901-mRNA-1">
    <property type="protein sequence ID" value="EEL_0000214901-mRNA-1"/>
    <property type="gene ID" value="EEL_0000214901"/>
</dbReference>
<accession>A0A0R3RKZ0</accession>
<evidence type="ECO:0000256" key="1">
    <source>
        <dbReference type="SAM" id="MobiDB-lite"/>
    </source>
</evidence>
<reference evidence="3" key="1">
    <citation type="submission" date="2017-02" db="UniProtKB">
        <authorList>
            <consortium name="WormBaseParasite"/>
        </authorList>
    </citation>
    <scope>IDENTIFICATION</scope>
</reference>
<dbReference type="STRING" id="1147741.A0A0R3RKZ0"/>
<proteinExistence type="predicted"/>